<proteinExistence type="predicted"/>
<evidence type="ECO:0000313" key="1">
    <source>
        <dbReference type="EMBL" id="TDZ82844.1"/>
    </source>
</evidence>
<gene>
    <name evidence="1" type="ORF">DE4585_01636</name>
</gene>
<dbReference type="AlphaFoldDB" id="A0A4R8S1M2"/>
<protein>
    <submittedName>
        <fullName evidence="1">Uncharacterized protein</fullName>
    </submittedName>
</protein>
<organism evidence="1 2">
    <name type="scientific">Mycobacteroides salmoniphilum</name>
    <dbReference type="NCBI Taxonomy" id="404941"/>
    <lineage>
        <taxon>Bacteria</taxon>
        <taxon>Bacillati</taxon>
        <taxon>Actinomycetota</taxon>
        <taxon>Actinomycetes</taxon>
        <taxon>Mycobacteriales</taxon>
        <taxon>Mycobacteriaceae</taxon>
        <taxon>Mycobacteroides</taxon>
    </lineage>
</organism>
<name>A0A4R8S1M2_9MYCO</name>
<sequence length="58" mass="6268">MIPHAIKLELNGFIRSRYAVEIVNESDVYALRHVQGLFVGGATQTVKAGSSGRLRAAV</sequence>
<evidence type="ECO:0000313" key="2">
    <source>
        <dbReference type="Proteomes" id="UP000295117"/>
    </source>
</evidence>
<dbReference type="Proteomes" id="UP000295117">
    <property type="component" value="Unassembled WGS sequence"/>
</dbReference>
<comment type="caution">
    <text evidence="1">The sequence shown here is derived from an EMBL/GenBank/DDBJ whole genome shotgun (WGS) entry which is preliminary data.</text>
</comment>
<dbReference type="EMBL" id="PECH01000006">
    <property type="protein sequence ID" value="TDZ82844.1"/>
    <property type="molecule type" value="Genomic_DNA"/>
</dbReference>
<accession>A0A4R8S1M2</accession>
<reference evidence="1 2" key="1">
    <citation type="journal article" date="2019" name="Sci. Rep.">
        <title>Extended insight into the Mycobacterium chelonae-abscessus complex through whole genome sequencing of Mycobacterium salmoniphilum outbreak and Mycobacterium salmoniphilum-like strains.</title>
        <authorList>
            <person name="Behra P.R.K."/>
            <person name="Das S."/>
            <person name="Pettersson B.M.F."/>
            <person name="Shirreff L."/>
            <person name="DuCote T."/>
            <person name="Jacobsson K.G."/>
            <person name="Ennis D.G."/>
            <person name="Kirsebom L.A."/>
        </authorList>
    </citation>
    <scope>NUCLEOTIDE SEQUENCE [LARGE SCALE GENOMIC DNA]</scope>
    <source>
        <strain evidence="1 2">DE 4585</strain>
    </source>
</reference>